<name>A0ABT8MZU2_9BACL</name>
<accession>A0ABT8MZU2</accession>
<dbReference type="Proteomes" id="UP001172055">
    <property type="component" value="Unassembled WGS sequence"/>
</dbReference>
<dbReference type="InterPro" id="IPR025454">
    <property type="entry name" value="DUF4275"/>
</dbReference>
<dbReference type="Pfam" id="PF14101">
    <property type="entry name" value="DUF4275"/>
    <property type="match status" value="1"/>
</dbReference>
<protein>
    <submittedName>
        <fullName evidence="1">DUF4275 family protein</fullName>
    </submittedName>
</protein>
<evidence type="ECO:0000313" key="2">
    <source>
        <dbReference type="Proteomes" id="UP001172055"/>
    </source>
</evidence>
<gene>
    <name evidence="1" type="ORF">QWY14_04080</name>
</gene>
<sequence>MQKQLTRLQNRNISFEVVPNRENELEPRWEEAFAKDMSKSQKRKIAFKQCMGNVFSWGKIECLKEQRAIKAFDQQKKAGCYLIYAFNEEAIYIPKASRLKAKDITLIASPTDEETNANIERFVDNPGVTYLLDLYIVDELFSWTYILTHEEDCGPYFHKP</sequence>
<proteinExistence type="predicted"/>
<comment type="caution">
    <text evidence="1">The sequence shown here is derived from an EMBL/GenBank/DDBJ whole genome shotgun (WGS) entry which is preliminary data.</text>
</comment>
<keyword evidence="2" id="KW-1185">Reference proteome</keyword>
<reference evidence="1 2" key="1">
    <citation type="submission" date="2023-06" db="EMBL/GenBank/DDBJ databases">
        <title>Novel species in genus Planococcus.</title>
        <authorList>
            <person name="Ning S."/>
        </authorList>
    </citation>
    <scope>NUCLEOTIDE SEQUENCE [LARGE SCALE GENOMIC DNA]</scope>
    <source>
        <strain evidence="1 2">N028</strain>
    </source>
</reference>
<dbReference type="EMBL" id="JAUJWV010000001">
    <property type="protein sequence ID" value="MDN7240952.1"/>
    <property type="molecule type" value="Genomic_DNA"/>
</dbReference>
<evidence type="ECO:0000313" key="1">
    <source>
        <dbReference type="EMBL" id="MDN7240952.1"/>
    </source>
</evidence>
<organism evidence="1 2">
    <name type="scientific">Planococcus shixiaomingii</name>
    <dbReference type="NCBI Taxonomy" id="3058393"/>
    <lineage>
        <taxon>Bacteria</taxon>
        <taxon>Bacillati</taxon>
        <taxon>Bacillota</taxon>
        <taxon>Bacilli</taxon>
        <taxon>Bacillales</taxon>
        <taxon>Caryophanaceae</taxon>
        <taxon>Planococcus</taxon>
    </lineage>
</organism>